<organism evidence="1 2">
    <name type="scientific">Sinorhizobium phage phiM9</name>
    <dbReference type="NCBI Taxonomy" id="1636182"/>
    <lineage>
        <taxon>Viruses</taxon>
        <taxon>Duplodnaviria</taxon>
        <taxon>Heunggongvirae</taxon>
        <taxon>Uroviricota</taxon>
        <taxon>Caudoviricetes</taxon>
        <taxon>Pootjesviridae</taxon>
        <taxon>Emnonavirus</taxon>
        <taxon>Emnonavirus phiM9</taxon>
    </lineage>
</organism>
<evidence type="ECO:0000313" key="1">
    <source>
        <dbReference type="EMBL" id="AKE44766.1"/>
    </source>
</evidence>
<keyword evidence="2" id="KW-1185">Reference proteome</keyword>
<dbReference type="KEGG" id="vg:26517818"/>
<accession>A0A0F6TH52</accession>
<name>A0A0F6TH52_9CAUD</name>
<reference evidence="2" key="2">
    <citation type="submission" date="2015-03" db="EMBL/GenBank/DDBJ databases">
        <title>The genome and structure of Sinorhizobium meliloti phage phiM9.</title>
        <authorList>
            <person name="Johnson M.C."/>
            <person name="Tatum K.B."/>
            <person name="Lynn J.S."/>
            <person name="Brewer T.E."/>
            <person name="Washburn B.K."/>
            <person name="Stroupe M.E."/>
            <person name="Jones K.M."/>
        </authorList>
    </citation>
    <scope>NUCLEOTIDE SEQUENCE [LARGE SCALE GENOMIC DNA]</scope>
</reference>
<sequence>MELIDVISIRATEDIDVYIVECVVYDEMNGQYQMSHVASRNDPYSVLAPQIFTWMEANPGFPIEPYVPPSPPTPEEIRENMPQLTRRQLRLAFIDSGITPSEAQSVIDAMSPGNEKEKADVEWNDSDRFKRLHPLVITITEAFSMTPEQLDTLWNSAVNL</sequence>
<protein>
    <submittedName>
        <fullName evidence="1">Uncharacterized protein</fullName>
    </submittedName>
</protein>
<dbReference type="GeneID" id="26517818"/>
<dbReference type="Proteomes" id="UP000033804">
    <property type="component" value="Segment"/>
</dbReference>
<gene>
    <name evidence="1" type="ORF">Sm_phiM9_138</name>
</gene>
<dbReference type="RefSeq" id="YP_009189520.1">
    <property type="nucleotide sequence ID" value="NC_028676.1"/>
</dbReference>
<evidence type="ECO:0000313" key="2">
    <source>
        <dbReference type="Proteomes" id="UP000033804"/>
    </source>
</evidence>
<dbReference type="EMBL" id="KP881232">
    <property type="protein sequence ID" value="AKE44766.1"/>
    <property type="molecule type" value="Genomic_DNA"/>
</dbReference>
<reference evidence="1 2" key="1">
    <citation type="journal article" date="2015" name="J. Virol.">
        <title>Sinorhizobium meliloti Phage ?M9 Defines a New Group of T4 Superfamily Phages with Unusual Genomic Features but a Common T=16 Capsid.</title>
        <authorList>
            <person name="Johnson M.C."/>
            <person name="Tatum K.B."/>
            <person name="Lynn J.S."/>
            <person name="Brewer T.E."/>
            <person name="Lu S."/>
            <person name="Washburn B.K."/>
            <person name="Stroupe M.E."/>
            <person name="Jones K.M."/>
        </authorList>
    </citation>
    <scope>NUCLEOTIDE SEQUENCE [LARGE SCALE GENOMIC DNA]</scope>
</reference>
<proteinExistence type="predicted"/>